<accession>A0A8C4NBG5</accession>
<sequence length="552" mass="61132">MAVVKKKGKLSTPSMQPPPPVMPRDPFLSERIYEHDHRLAHSWANPYDPHDGRRHRDYPEARSYHDDREMRDMRPLRDARESEDVRALPPQIMDRFGDIHRKESAFDGYMRFEDYVRRKEDPLHDRYREPHEGDVWRWETARRKELYKEYFKEFQRKLEAARPVDCVIVIVNKQLTRYAESVGRRFQELGLSVDLIFLNSEVSLKQAMDDVTRGKSPFAIVLTVQHEVFRSCNVSILHGAAQEHRNMPLDDALSLVSVSFENLMAGVRDEERTSASRQAASMAESMLERERERSRAYEETLRAPPAVRALLFLVVDGKHLTVEEIDCVVDYLHLRKEKLLGHSLNTGVPNNVPSLSSSANLLPSPAAAAGTAPSSAEAAFASHTPTSAPKSSGTNLVPPTAPTPPQAELQSKILSLFSGSSNLAAQARASPAVNMAPSTANTMSRMQPLMPAGQPSASNHNSGSRLKLSQQSIQGPGGAYPSSAIGRAIQPGGAVQPPGLGFNSPHVQKALDTLIQSTPALSQLVNTTTASNYNAAQSSAGARMVSYPYPRY</sequence>
<dbReference type="Ensembl" id="ENSEBUT00000004893.1">
    <property type="protein sequence ID" value="ENSEBUP00000004455.1"/>
    <property type="gene ID" value="ENSEBUG00000003152.1"/>
</dbReference>
<dbReference type="OMA" id="MHDRGGM"/>
<reference evidence="2" key="1">
    <citation type="submission" date="2025-05" db="UniProtKB">
        <authorList>
            <consortium name="Ensembl"/>
        </authorList>
    </citation>
    <scope>IDENTIFICATION</scope>
</reference>
<dbReference type="PANTHER" id="PTHR23295">
    <property type="entry name" value="NUCLEAR RECEPTOR COACTIVATOR 5-RELATED"/>
    <property type="match status" value="1"/>
</dbReference>
<keyword evidence="3" id="KW-1185">Reference proteome</keyword>
<organism evidence="2 3">
    <name type="scientific">Eptatretus burgeri</name>
    <name type="common">Inshore hagfish</name>
    <dbReference type="NCBI Taxonomy" id="7764"/>
    <lineage>
        <taxon>Eukaryota</taxon>
        <taxon>Metazoa</taxon>
        <taxon>Chordata</taxon>
        <taxon>Craniata</taxon>
        <taxon>Vertebrata</taxon>
        <taxon>Cyclostomata</taxon>
        <taxon>Myxini</taxon>
        <taxon>Myxiniformes</taxon>
        <taxon>Myxinidae</taxon>
        <taxon>Eptatretinae</taxon>
        <taxon>Eptatretus</taxon>
    </lineage>
</organism>
<proteinExistence type="predicted"/>
<feature type="region of interest" description="Disordered" evidence="1">
    <location>
        <begin position="445"/>
        <end position="501"/>
    </location>
</feature>
<dbReference type="PANTHER" id="PTHR23295:SF6">
    <property type="entry name" value="NEOSIN, ISOFORM A"/>
    <property type="match status" value="1"/>
</dbReference>
<feature type="compositionally biased region" description="Polar residues" evidence="1">
    <location>
        <begin position="455"/>
        <end position="474"/>
    </location>
</feature>
<evidence type="ECO:0000313" key="2">
    <source>
        <dbReference type="Ensembl" id="ENSEBUP00000004455.1"/>
    </source>
</evidence>
<feature type="compositionally biased region" description="Basic and acidic residues" evidence="1">
    <location>
        <begin position="57"/>
        <end position="70"/>
    </location>
</feature>
<dbReference type="Gene3D" id="3.40.50.800">
    <property type="entry name" value="Anticodon-binding domain"/>
    <property type="match status" value="1"/>
</dbReference>
<evidence type="ECO:0000256" key="1">
    <source>
        <dbReference type="SAM" id="MobiDB-lite"/>
    </source>
</evidence>
<feature type="compositionally biased region" description="Low complexity" evidence="1">
    <location>
        <begin position="364"/>
        <end position="382"/>
    </location>
</feature>
<dbReference type="Ensembl" id="ENSEBUT00000004913.1">
    <property type="protein sequence ID" value="ENSEBUP00000004475.1"/>
    <property type="gene ID" value="ENSEBUG00000003152.1"/>
</dbReference>
<dbReference type="GeneTree" id="ENSGT00530000064134"/>
<evidence type="ECO:0000313" key="3">
    <source>
        <dbReference type="Proteomes" id="UP000694388"/>
    </source>
</evidence>
<protein>
    <submittedName>
        <fullName evidence="2">Nuclear receptor coactivator 5</fullName>
    </submittedName>
</protein>
<dbReference type="AlphaFoldDB" id="A0A8C4NBG5"/>
<dbReference type="Proteomes" id="UP000694388">
    <property type="component" value="Unplaced"/>
</dbReference>
<dbReference type="SUPFAM" id="SSF52954">
    <property type="entry name" value="Class II aaRS ABD-related"/>
    <property type="match status" value="1"/>
</dbReference>
<feature type="region of interest" description="Disordered" evidence="1">
    <location>
        <begin position="364"/>
        <end position="407"/>
    </location>
</feature>
<dbReference type="InterPro" id="IPR052600">
    <property type="entry name" value="Nuc_rcpt_coact/corep"/>
</dbReference>
<feature type="compositionally biased region" description="Polar residues" evidence="1">
    <location>
        <begin position="383"/>
        <end position="397"/>
    </location>
</feature>
<dbReference type="InterPro" id="IPR036621">
    <property type="entry name" value="Anticodon-bd_dom_sf"/>
</dbReference>
<feature type="region of interest" description="Disordered" evidence="1">
    <location>
        <begin position="1"/>
        <end position="26"/>
    </location>
</feature>
<name>A0A8C4NBG5_EPTBU</name>
<feature type="region of interest" description="Disordered" evidence="1">
    <location>
        <begin position="42"/>
        <end position="70"/>
    </location>
</feature>